<dbReference type="Gene3D" id="3.40.630.30">
    <property type="match status" value="1"/>
</dbReference>
<dbReference type="CDD" id="cd04301">
    <property type="entry name" value="NAT_SF"/>
    <property type="match status" value="1"/>
</dbReference>
<evidence type="ECO:0000313" key="3">
    <source>
        <dbReference type="Proteomes" id="UP000704762"/>
    </source>
</evidence>
<dbReference type="Proteomes" id="UP000704762">
    <property type="component" value="Unassembled WGS sequence"/>
</dbReference>
<reference evidence="2 3" key="1">
    <citation type="submission" date="2021-01" db="EMBL/GenBank/DDBJ databases">
        <title>Sequencing the genomes of 1000 actinobacteria strains.</title>
        <authorList>
            <person name="Klenk H.-P."/>
        </authorList>
    </citation>
    <scope>NUCLEOTIDE SEQUENCE [LARGE SCALE GENOMIC DNA]</scope>
    <source>
        <strain evidence="2 3">DSM 18662</strain>
    </source>
</reference>
<dbReference type="InterPro" id="IPR016181">
    <property type="entry name" value="Acyl_CoA_acyltransferase"/>
</dbReference>
<dbReference type="PROSITE" id="PS51186">
    <property type="entry name" value="GNAT"/>
    <property type="match status" value="1"/>
</dbReference>
<feature type="domain" description="N-acetyltransferase" evidence="1">
    <location>
        <begin position="1"/>
        <end position="143"/>
    </location>
</feature>
<comment type="caution">
    <text evidence="2">The sequence shown here is derived from an EMBL/GenBank/DDBJ whole genome shotgun (WGS) entry which is preliminary data.</text>
</comment>
<dbReference type="Pfam" id="PF00583">
    <property type="entry name" value="Acetyltransf_1"/>
    <property type="match status" value="1"/>
</dbReference>
<proteinExistence type="predicted"/>
<dbReference type="InterPro" id="IPR000182">
    <property type="entry name" value="GNAT_dom"/>
</dbReference>
<dbReference type="EMBL" id="JAFBCF010000001">
    <property type="protein sequence ID" value="MBM7797139.1"/>
    <property type="molecule type" value="Genomic_DNA"/>
</dbReference>
<sequence>MTRQTISSPLPSDKAVLESVFAIDQIASRGDLGRQSELRTALREGRLRVAWRDSTPVGYYVLAPWWFGASFLQLLYVDARHRRSGIGHELIDDARRRVSGRLFTSTNQSNAPMQALLESVGWLSCGRLEGLDEDDPELFYRTG</sequence>
<keyword evidence="3" id="KW-1185">Reference proteome</keyword>
<organism evidence="2 3">
    <name type="scientific">Microlunatus panaciterrae</name>
    <dbReference type="NCBI Taxonomy" id="400768"/>
    <lineage>
        <taxon>Bacteria</taxon>
        <taxon>Bacillati</taxon>
        <taxon>Actinomycetota</taxon>
        <taxon>Actinomycetes</taxon>
        <taxon>Propionibacteriales</taxon>
        <taxon>Propionibacteriaceae</taxon>
        <taxon>Microlunatus</taxon>
    </lineage>
</organism>
<gene>
    <name evidence="2" type="ORF">JOE57_000060</name>
</gene>
<accession>A0ABS2RDR5</accession>
<name>A0ABS2RDR5_9ACTN</name>
<evidence type="ECO:0000259" key="1">
    <source>
        <dbReference type="PROSITE" id="PS51186"/>
    </source>
</evidence>
<evidence type="ECO:0000313" key="2">
    <source>
        <dbReference type="EMBL" id="MBM7797139.1"/>
    </source>
</evidence>
<dbReference type="RefSeq" id="WP_204915867.1">
    <property type="nucleotide sequence ID" value="NZ_BAAAQP010000003.1"/>
</dbReference>
<protein>
    <submittedName>
        <fullName evidence="2">GNAT superfamily N-acetyltransferase</fullName>
    </submittedName>
</protein>
<dbReference type="SUPFAM" id="SSF55729">
    <property type="entry name" value="Acyl-CoA N-acyltransferases (Nat)"/>
    <property type="match status" value="1"/>
</dbReference>